<reference evidence="9" key="1">
    <citation type="journal article" date="2014" name="Int. J. Syst. Evol. Microbiol.">
        <title>Complete genome sequence of Corynebacterium casei LMG S-19264T (=DSM 44701T), isolated from a smear-ripened cheese.</title>
        <authorList>
            <consortium name="US DOE Joint Genome Institute (JGI-PGF)"/>
            <person name="Walter F."/>
            <person name="Albersmeier A."/>
            <person name="Kalinowski J."/>
            <person name="Ruckert C."/>
        </authorList>
    </citation>
    <scope>NUCLEOTIDE SEQUENCE</scope>
    <source>
        <strain evidence="9">KCTC 12988</strain>
    </source>
</reference>
<accession>A0A918WMK8</accession>
<evidence type="ECO:0000256" key="1">
    <source>
        <dbReference type="ARBA" id="ARBA00004651"/>
    </source>
</evidence>
<keyword evidence="4 7" id="KW-0812">Transmembrane</keyword>
<proteinExistence type="inferred from homology"/>
<sequence>MMSKRTKPREPWFAVGKPLSGYQAAIPMALSFVIPILIWCFAAYAPFLWHVDYRITMTSEPSDKEAFPATYVVDDTMEESFFESFQDSIRQDNKILKEQREAGTVEVASARAGRRANQKVLKNFEPVMRANGWFTTEKTEENVSAYFKAYFAATYETWGKLAAGELKPASGTLSRENLAIVKDNWALLSSVSPTYDSGNFLSEPIYRLIPEGKKVVGRPAYLPAPHEVVVRGWQDFRGESELGELNVWEKYASSLRVVISGFLLCVLIGIPLALLAGTFSFFARLFEPFTDFFRYMPAPAFGTVLMAIFGVDQQPKIALVFLGTFPQLILMVANTTRLLEQPMLDAAQTLGARKGQLVWRVVVPGILPSLYNDLRILLGWAWTWLVVAELIGTKSGLTEIIDTQGRRFHFDHVYPIILLIGLTGFLTDQVLANLRDIFFPWATEGKKSPLARLFRWVGSRVQAWRDVDPPVAPVTVEASTEGESHP</sequence>
<dbReference type="RefSeq" id="WP_377047563.1">
    <property type="nucleotide sequence ID" value="NZ_JBHLZH010000017.1"/>
</dbReference>
<feature type="transmembrane region" description="Helical" evidence="7">
    <location>
        <begin position="374"/>
        <end position="392"/>
    </location>
</feature>
<evidence type="ECO:0000256" key="7">
    <source>
        <dbReference type="RuleBase" id="RU363032"/>
    </source>
</evidence>
<dbReference type="Proteomes" id="UP000644507">
    <property type="component" value="Unassembled WGS sequence"/>
</dbReference>
<feature type="transmembrane region" description="Helical" evidence="7">
    <location>
        <begin position="292"/>
        <end position="311"/>
    </location>
</feature>
<dbReference type="AlphaFoldDB" id="A0A918WMK8"/>
<name>A0A918WMK8_9BACT</name>
<dbReference type="InterPro" id="IPR000515">
    <property type="entry name" value="MetI-like"/>
</dbReference>
<keyword evidence="6 7" id="KW-0472">Membrane</keyword>
<evidence type="ECO:0000256" key="3">
    <source>
        <dbReference type="ARBA" id="ARBA00022475"/>
    </source>
</evidence>
<dbReference type="GO" id="GO:0055085">
    <property type="term" value="P:transmembrane transport"/>
    <property type="evidence" value="ECO:0007669"/>
    <property type="project" value="InterPro"/>
</dbReference>
<dbReference type="PANTHER" id="PTHR30151">
    <property type="entry name" value="ALKANE SULFONATE ABC TRANSPORTER-RELATED, MEMBRANE SUBUNIT"/>
    <property type="match status" value="1"/>
</dbReference>
<feature type="domain" description="ABC transmembrane type-1" evidence="8">
    <location>
        <begin position="251"/>
        <end position="435"/>
    </location>
</feature>
<dbReference type="SUPFAM" id="SSF161098">
    <property type="entry name" value="MetI-like"/>
    <property type="match status" value="1"/>
</dbReference>
<keyword evidence="3" id="KW-1003">Cell membrane</keyword>
<feature type="transmembrane region" description="Helical" evidence="7">
    <location>
        <begin position="257"/>
        <end position="286"/>
    </location>
</feature>
<reference evidence="9" key="2">
    <citation type="submission" date="2020-09" db="EMBL/GenBank/DDBJ databases">
        <authorList>
            <person name="Sun Q."/>
            <person name="Kim S."/>
        </authorList>
    </citation>
    <scope>NUCLEOTIDE SEQUENCE</scope>
    <source>
        <strain evidence="9">KCTC 12988</strain>
    </source>
</reference>
<evidence type="ECO:0000256" key="2">
    <source>
        <dbReference type="ARBA" id="ARBA00022448"/>
    </source>
</evidence>
<dbReference type="InterPro" id="IPR035906">
    <property type="entry name" value="MetI-like_sf"/>
</dbReference>
<dbReference type="GO" id="GO:0005886">
    <property type="term" value="C:plasma membrane"/>
    <property type="evidence" value="ECO:0007669"/>
    <property type="project" value="UniProtKB-SubCell"/>
</dbReference>
<evidence type="ECO:0000256" key="4">
    <source>
        <dbReference type="ARBA" id="ARBA00022692"/>
    </source>
</evidence>
<keyword evidence="2 7" id="KW-0813">Transport</keyword>
<feature type="transmembrane region" description="Helical" evidence="7">
    <location>
        <begin position="413"/>
        <end position="432"/>
    </location>
</feature>
<feature type="transmembrane region" description="Helical" evidence="7">
    <location>
        <begin position="318"/>
        <end position="336"/>
    </location>
</feature>
<dbReference type="Pfam" id="PF00528">
    <property type="entry name" value="BPD_transp_1"/>
    <property type="match status" value="1"/>
</dbReference>
<dbReference type="PANTHER" id="PTHR30151:SF0">
    <property type="entry name" value="ABC TRANSPORTER PERMEASE PROTEIN MJ0413-RELATED"/>
    <property type="match status" value="1"/>
</dbReference>
<comment type="similarity">
    <text evidence="7">Belongs to the binding-protein-dependent transport system permease family.</text>
</comment>
<feature type="transmembrane region" description="Helical" evidence="7">
    <location>
        <begin position="20"/>
        <end position="49"/>
    </location>
</feature>
<evidence type="ECO:0000313" key="10">
    <source>
        <dbReference type="Proteomes" id="UP000644507"/>
    </source>
</evidence>
<evidence type="ECO:0000256" key="5">
    <source>
        <dbReference type="ARBA" id="ARBA00022989"/>
    </source>
</evidence>
<comment type="subcellular location">
    <subcellularLocation>
        <location evidence="1 7">Cell membrane</location>
        <topology evidence="1 7">Multi-pass membrane protein</topology>
    </subcellularLocation>
</comment>
<dbReference type="PROSITE" id="PS50928">
    <property type="entry name" value="ABC_TM1"/>
    <property type="match status" value="1"/>
</dbReference>
<comment type="caution">
    <text evidence="9">The sequence shown here is derived from an EMBL/GenBank/DDBJ whole genome shotgun (WGS) entry which is preliminary data.</text>
</comment>
<dbReference type="EMBL" id="BMXI01000010">
    <property type="protein sequence ID" value="GHC57220.1"/>
    <property type="molecule type" value="Genomic_DNA"/>
</dbReference>
<organism evidence="9 10">
    <name type="scientific">Roseibacillus persicicus</name>
    <dbReference type="NCBI Taxonomy" id="454148"/>
    <lineage>
        <taxon>Bacteria</taxon>
        <taxon>Pseudomonadati</taxon>
        <taxon>Verrucomicrobiota</taxon>
        <taxon>Verrucomicrobiia</taxon>
        <taxon>Verrucomicrobiales</taxon>
        <taxon>Verrucomicrobiaceae</taxon>
        <taxon>Roseibacillus</taxon>
    </lineage>
</organism>
<evidence type="ECO:0000313" key="9">
    <source>
        <dbReference type="EMBL" id="GHC57220.1"/>
    </source>
</evidence>
<protein>
    <recommendedName>
        <fullName evidence="8">ABC transmembrane type-1 domain-containing protein</fullName>
    </recommendedName>
</protein>
<keyword evidence="5 7" id="KW-1133">Transmembrane helix</keyword>
<evidence type="ECO:0000259" key="8">
    <source>
        <dbReference type="PROSITE" id="PS50928"/>
    </source>
</evidence>
<keyword evidence="10" id="KW-1185">Reference proteome</keyword>
<dbReference type="Gene3D" id="1.10.3720.10">
    <property type="entry name" value="MetI-like"/>
    <property type="match status" value="1"/>
</dbReference>
<dbReference type="CDD" id="cd06261">
    <property type="entry name" value="TM_PBP2"/>
    <property type="match status" value="1"/>
</dbReference>
<gene>
    <name evidence="9" type="ORF">GCM10007100_25190</name>
</gene>
<evidence type="ECO:0000256" key="6">
    <source>
        <dbReference type="ARBA" id="ARBA00023136"/>
    </source>
</evidence>